<dbReference type="GeneID" id="54565729"/>
<reference evidence="2" key="1">
    <citation type="journal article" date="2020" name="Stud. Mycol.">
        <title>101 Dothideomycetes genomes: a test case for predicting lifestyles and emergence of pathogens.</title>
        <authorList>
            <person name="Haridas S."/>
            <person name="Albert R."/>
            <person name="Binder M."/>
            <person name="Bloem J."/>
            <person name="Labutti K."/>
            <person name="Salamov A."/>
            <person name="Andreopoulos B."/>
            <person name="Baker S."/>
            <person name="Barry K."/>
            <person name="Bills G."/>
            <person name="Bluhm B."/>
            <person name="Cannon C."/>
            <person name="Castanera R."/>
            <person name="Culley D."/>
            <person name="Daum C."/>
            <person name="Ezra D."/>
            <person name="Gonzalez J."/>
            <person name="Henrissat B."/>
            <person name="Kuo A."/>
            <person name="Liang C."/>
            <person name="Lipzen A."/>
            <person name="Lutzoni F."/>
            <person name="Magnuson J."/>
            <person name="Mondo S."/>
            <person name="Nolan M."/>
            <person name="Ohm R."/>
            <person name="Pangilinan J."/>
            <person name="Park H.-J."/>
            <person name="Ramirez L."/>
            <person name="Alfaro M."/>
            <person name="Sun H."/>
            <person name="Tritt A."/>
            <person name="Yoshinaga Y."/>
            <person name="Zwiers L.-H."/>
            <person name="Turgeon B."/>
            <person name="Goodwin S."/>
            <person name="Spatafora J."/>
            <person name="Crous P."/>
            <person name="Grigoriev I."/>
        </authorList>
    </citation>
    <scope>NUCLEOTIDE SEQUENCE</scope>
    <source>
        <strain evidence="2">ATCC 36951</strain>
    </source>
</reference>
<dbReference type="Proteomes" id="UP000799537">
    <property type="component" value="Unassembled WGS sequence"/>
</dbReference>
<feature type="region of interest" description="Disordered" evidence="1">
    <location>
        <begin position="81"/>
        <end position="118"/>
    </location>
</feature>
<gene>
    <name evidence="2" type="ORF">M409DRAFT_53755</name>
</gene>
<name>A0A6A6CNS8_ZASCE</name>
<dbReference type="RefSeq" id="XP_033668679.1">
    <property type="nucleotide sequence ID" value="XM_033812457.1"/>
</dbReference>
<dbReference type="AlphaFoldDB" id="A0A6A6CNS8"/>
<proteinExistence type="predicted"/>
<accession>A0A6A6CNS8</accession>
<keyword evidence="3" id="KW-1185">Reference proteome</keyword>
<evidence type="ECO:0000313" key="3">
    <source>
        <dbReference type="Proteomes" id="UP000799537"/>
    </source>
</evidence>
<evidence type="ECO:0000313" key="2">
    <source>
        <dbReference type="EMBL" id="KAF2167790.1"/>
    </source>
</evidence>
<organism evidence="2 3">
    <name type="scientific">Zasmidium cellare ATCC 36951</name>
    <dbReference type="NCBI Taxonomy" id="1080233"/>
    <lineage>
        <taxon>Eukaryota</taxon>
        <taxon>Fungi</taxon>
        <taxon>Dikarya</taxon>
        <taxon>Ascomycota</taxon>
        <taxon>Pezizomycotina</taxon>
        <taxon>Dothideomycetes</taxon>
        <taxon>Dothideomycetidae</taxon>
        <taxon>Mycosphaerellales</taxon>
        <taxon>Mycosphaerellaceae</taxon>
        <taxon>Zasmidium</taxon>
    </lineage>
</organism>
<evidence type="ECO:0000256" key="1">
    <source>
        <dbReference type="SAM" id="MobiDB-lite"/>
    </source>
</evidence>
<protein>
    <submittedName>
        <fullName evidence="2">Uncharacterized protein</fullName>
    </submittedName>
</protein>
<dbReference type="EMBL" id="ML993592">
    <property type="protein sequence ID" value="KAF2167790.1"/>
    <property type="molecule type" value="Genomic_DNA"/>
</dbReference>
<sequence length="302" mass="32014">MRFLAATTASQHSARYTRTSPTCCSSCLLPALFVRYPKSSTRSLVSSFLVLKPPSGNPQSLRTDQYQRNNVDQDLRRLRACDPVPRPSLPDPNHSSQAPGRGPPSEPFHLPEQQQARRRLLRDQREPGLHQLLLRCATGTAVAGVAGAYVCPTKENDRAVSSWCCSALDHGGPDDGYTLWCEDGVSGQLLDTTSLSLTSVESALASPSLDATAVEDAVAEIQAEILAVEDELNLDTSALDVSAVDSALAELESALAADPSTLDISAVEKLVDEVENALAGSSLDTSAVQSAVAEIESVLASA</sequence>